<dbReference type="OrthoDB" id="5243140at2"/>
<dbReference type="EMBL" id="FNFF01000004">
    <property type="protein sequence ID" value="SDK10375.1"/>
    <property type="molecule type" value="Genomic_DNA"/>
</dbReference>
<dbReference type="InterPro" id="IPR045155">
    <property type="entry name" value="Beta-lactam_cat"/>
</dbReference>
<feature type="domain" description="Beta-lactamase class A catalytic" evidence="3">
    <location>
        <begin position="147"/>
        <end position="277"/>
    </location>
</feature>
<evidence type="ECO:0000259" key="3">
    <source>
        <dbReference type="Pfam" id="PF13354"/>
    </source>
</evidence>
<dbReference type="InterPro" id="IPR000871">
    <property type="entry name" value="Beta-lactam_class-A"/>
</dbReference>
<reference evidence="4 5" key="1">
    <citation type="submission" date="2016-10" db="EMBL/GenBank/DDBJ databases">
        <authorList>
            <person name="de Groot N.N."/>
        </authorList>
    </citation>
    <scope>NUCLEOTIDE SEQUENCE [LARGE SCALE GENOMIC DNA]</scope>
    <source>
        <strain evidence="4 5">CGMCC 4.5727</strain>
    </source>
</reference>
<proteinExistence type="predicted"/>
<dbReference type="Pfam" id="PF13354">
    <property type="entry name" value="Beta-lactamase2"/>
    <property type="match status" value="1"/>
</dbReference>
<gene>
    <name evidence="4" type="ORF">SAMN05421806_104454</name>
</gene>
<evidence type="ECO:0000313" key="5">
    <source>
        <dbReference type="Proteomes" id="UP000199155"/>
    </source>
</evidence>
<feature type="signal peptide" evidence="2">
    <location>
        <begin position="1"/>
        <end position="47"/>
    </location>
</feature>
<dbReference type="InterPro" id="IPR012338">
    <property type="entry name" value="Beta-lactam/transpept-like"/>
</dbReference>
<dbReference type="GO" id="GO:0008800">
    <property type="term" value="F:beta-lactamase activity"/>
    <property type="evidence" value="ECO:0007669"/>
    <property type="project" value="InterPro"/>
</dbReference>
<keyword evidence="2" id="KW-0732">Signal</keyword>
<dbReference type="SUPFAM" id="SSF56601">
    <property type="entry name" value="beta-lactamase/transpeptidase-like"/>
    <property type="match status" value="1"/>
</dbReference>
<dbReference type="STRING" id="417292.SAMN05421806_104454"/>
<dbReference type="PANTHER" id="PTHR35333:SF3">
    <property type="entry name" value="BETA-LACTAMASE-TYPE TRANSPEPTIDASE FOLD CONTAINING PROTEIN"/>
    <property type="match status" value="1"/>
</dbReference>
<protein>
    <submittedName>
        <fullName evidence="4">Beta-lactamase enzyme family protein</fullName>
    </submittedName>
</protein>
<sequence length="365" mass="39385">MGLHIRTRRTLTRQAIRRRHSAAAARTWRPAVAAAVASALLAPLAAAADAGAVRRGAAIAPACRSARDPGLAARMSKDIRAALSSRAGTVSVAVHDDTSDLWCAIDAGRHYDSASVAKVLIMETVLWRAEQFKRKLTRFETRRIPPMIQVSDNGSAWQLWQDLGPSRVERFLARAKATSTTPGPGTLWGLTRTTALDQMRLLGVLTQARSFLRTRAYGLKQLQQVRADQRWGVPAGMAKGVTAHLKNGWLPRATHGWRVHSIGAFIGQGRTYRIVVLSHDNPTMAYGVRTIEKVAHAVHRALNKGRSIGQGFTPESQISEQPDGSVPAGADPQGPVAPPNAQAPVQSPDPLRPVESPDPRGESAP</sequence>
<dbReference type="GO" id="GO:0030655">
    <property type="term" value="P:beta-lactam antibiotic catabolic process"/>
    <property type="evidence" value="ECO:0007669"/>
    <property type="project" value="InterPro"/>
</dbReference>
<dbReference type="PANTHER" id="PTHR35333">
    <property type="entry name" value="BETA-LACTAMASE"/>
    <property type="match status" value="1"/>
</dbReference>
<feature type="compositionally biased region" description="Polar residues" evidence="1">
    <location>
        <begin position="313"/>
        <end position="322"/>
    </location>
</feature>
<feature type="chain" id="PRO_5038860152" evidence="2">
    <location>
        <begin position="48"/>
        <end position="365"/>
    </location>
</feature>
<accession>A0A1G8Z7H9</accession>
<evidence type="ECO:0000256" key="2">
    <source>
        <dbReference type="SAM" id="SignalP"/>
    </source>
</evidence>
<evidence type="ECO:0000313" key="4">
    <source>
        <dbReference type="EMBL" id="SDK10375.1"/>
    </source>
</evidence>
<dbReference type="Proteomes" id="UP000199155">
    <property type="component" value="Unassembled WGS sequence"/>
</dbReference>
<organism evidence="4 5">
    <name type="scientific">Streptomyces indicus</name>
    <dbReference type="NCBI Taxonomy" id="417292"/>
    <lineage>
        <taxon>Bacteria</taxon>
        <taxon>Bacillati</taxon>
        <taxon>Actinomycetota</taxon>
        <taxon>Actinomycetes</taxon>
        <taxon>Kitasatosporales</taxon>
        <taxon>Streptomycetaceae</taxon>
        <taxon>Streptomyces</taxon>
    </lineage>
</organism>
<evidence type="ECO:0000256" key="1">
    <source>
        <dbReference type="SAM" id="MobiDB-lite"/>
    </source>
</evidence>
<feature type="compositionally biased region" description="Low complexity" evidence="1">
    <location>
        <begin position="339"/>
        <end position="348"/>
    </location>
</feature>
<keyword evidence="5" id="KW-1185">Reference proteome</keyword>
<dbReference type="Gene3D" id="3.40.710.10">
    <property type="entry name" value="DD-peptidase/beta-lactamase superfamily"/>
    <property type="match status" value="1"/>
</dbReference>
<dbReference type="GO" id="GO:0046677">
    <property type="term" value="P:response to antibiotic"/>
    <property type="evidence" value="ECO:0007669"/>
    <property type="project" value="InterPro"/>
</dbReference>
<name>A0A1G8Z7H9_9ACTN</name>
<feature type="region of interest" description="Disordered" evidence="1">
    <location>
        <begin position="306"/>
        <end position="365"/>
    </location>
</feature>
<dbReference type="AlphaFoldDB" id="A0A1G8Z7H9"/>
<feature type="compositionally biased region" description="Basic and acidic residues" evidence="1">
    <location>
        <begin position="355"/>
        <end position="365"/>
    </location>
</feature>